<sequence>MKPEDFGPIFAFFNEIGIIEQLSRTQLEAHLPEGLIAPHFGVLNHLVRLGDGRTPLQIAKAFQVPKTSMSHTLAVLQKRGLIDMATNPEDARSKIIAITQAGRDVREAAIVSLIPDFQRVLGQFDPENFKAALPFLIKLRETMDKARDAP</sequence>
<dbReference type="SUPFAM" id="SSF46785">
    <property type="entry name" value="Winged helix' DNA-binding domain"/>
    <property type="match status" value="1"/>
</dbReference>
<dbReference type="InterPro" id="IPR039422">
    <property type="entry name" value="MarR/SlyA-like"/>
</dbReference>
<accession>A0A1M5PJM3</accession>
<protein>
    <submittedName>
        <fullName evidence="2">Transcriptional regulator, MarR family</fullName>
    </submittedName>
</protein>
<dbReference type="PRINTS" id="PR00598">
    <property type="entry name" value="HTHMARR"/>
</dbReference>
<keyword evidence="3" id="KW-1185">Reference proteome</keyword>
<dbReference type="EMBL" id="FQXB01000002">
    <property type="protein sequence ID" value="SHH01699.1"/>
    <property type="molecule type" value="Genomic_DNA"/>
</dbReference>
<dbReference type="PANTHER" id="PTHR33164">
    <property type="entry name" value="TRANSCRIPTIONAL REGULATOR, MARR FAMILY"/>
    <property type="match status" value="1"/>
</dbReference>
<dbReference type="InterPro" id="IPR036388">
    <property type="entry name" value="WH-like_DNA-bd_sf"/>
</dbReference>
<dbReference type="Proteomes" id="UP000184074">
    <property type="component" value="Unassembled WGS sequence"/>
</dbReference>
<dbReference type="GO" id="GO:0006950">
    <property type="term" value="P:response to stress"/>
    <property type="evidence" value="ECO:0007669"/>
    <property type="project" value="TreeGrafter"/>
</dbReference>
<reference evidence="2 3" key="1">
    <citation type="submission" date="2016-11" db="EMBL/GenBank/DDBJ databases">
        <authorList>
            <person name="Jaros S."/>
            <person name="Januszkiewicz K."/>
            <person name="Wedrychowicz H."/>
        </authorList>
    </citation>
    <scope>NUCLEOTIDE SEQUENCE [LARGE SCALE GENOMIC DNA]</scope>
    <source>
        <strain evidence="2 3">DSM 28715</strain>
    </source>
</reference>
<dbReference type="PROSITE" id="PS50995">
    <property type="entry name" value="HTH_MARR_2"/>
    <property type="match status" value="1"/>
</dbReference>
<dbReference type="AlphaFoldDB" id="A0A1M5PJM3"/>
<gene>
    <name evidence="2" type="ORF">SAMN05444003_1667</name>
</gene>
<dbReference type="GO" id="GO:0003700">
    <property type="term" value="F:DNA-binding transcription factor activity"/>
    <property type="evidence" value="ECO:0007669"/>
    <property type="project" value="InterPro"/>
</dbReference>
<dbReference type="SMART" id="SM00347">
    <property type="entry name" value="HTH_MARR"/>
    <property type="match status" value="1"/>
</dbReference>
<evidence type="ECO:0000259" key="1">
    <source>
        <dbReference type="PROSITE" id="PS50995"/>
    </source>
</evidence>
<organism evidence="2 3">
    <name type="scientific">Cognatiyoonia sediminum</name>
    <dbReference type="NCBI Taxonomy" id="1508389"/>
    <lineage>
        <taxon>Bacteria</taxon>
        <taxon>Pseudomonadati</taxon>
        <taxon>Pseudomonadota</taxon>
        <taxon>Alphaproteobacteria</taxon>
        <taxon>Rhodobacterales</taxon>
        <taxon>Paracoccaceae</taxon>
        <taxon>Cognatiyoonia</taxon>
    </lineage>
</organism>
<dbReference type="Gene3D" id="1.10.10.10">
    <property type="entry name" value="Winged helix-like DNA-binding domain superfamily/Winged helix DNA-binding domain"/>
    <property type="match status" value="1"/>
</dbReference>
<evidence type="ECO:0000313" key="2">
    <source>
        <dbReference type="EMBL" id="SHH01699.1"/>
    </source>
</evidence>
<dbReference type="InterPro" id="IPR036390">
    <property type="entry name" value="WH_DNA-bd_sf"/>
</dbReference>
<evidence type="ECO:0000313" key="3">
    <source>
        <dbReference type="Proteomes" id="UP000184074"/>
    </source>
</evidence>
<feature type="domain" description="HTH marR-type" evidence="1">
    <location>
        <begin position="1"/>
        <end position="141"/>
    </location>
</feature>
<name>A0A1M5PJM3_9RHOB</name>
<dbReference type="OrthoDB" id="6400670at2"/>
<dbReference type="RefSeq" id="WP_072900490.1">
    <property type="nucleotide sequence ID" value="NZ_FQXB01000002.1"/>
</dbReference>
<dbReference type="STRING" id="1508389.SAMN05444003_1667"/>
<dbReference type="PANTHER" id="PTHR33164:SF43">
    <property type="entry name" value="HTH-TYPE TRANSCRIPTIONAL REPRESSOR YETL"/>
    <property type="match status" value="1"/>
</dbReference>
<proteinExistence type="predicted"/>
<dbReference type="InterPro" id="IPR000835">
    <property type="entry name" value="HTH_MarR-typ"/>
</dbReference>
<dbReference type="Pfam" id="PF12802">
    <property type="entry name" value="MarR_2"/>
    <property type="match status" value="1"/>
</dbReference>